<evidence type="ECO:0000313" key="2">
    <source>
        <dbReference type="EMBL" id="KAK3720518.1"/>
    </source>
</evidence>
<proteinExistence type="predicted"/>
<accession>A0AAE0XWL9</accession>
<feature type="compositionally biased region" description="Polar residues" evidence="1">
    <location>
        <begin position="90"/>
        <end position="102"/>
    </location>
</feature>
<comment type="caution">
    <text evidence="2">The sequence shown here is derived from an EMBL/GenBank/DDBJ whole genome shotgun (WGS) entry which is preliminary data.</text>
</comment>
<evidence type="ECO:0000256" key="1">
    <source>
        <dbReference type="SAM" id="MobiDB-lite"/>
    </source>
</evidence>
<sequence length="119" mass="12962">MFVDGVVGMWNEKLGKLLEAQFCDLQAVSFRKRGGKQRRSASHDSGFFLLGAAETIGTRHGHSQDYQQSRHRFVPAGRGNMLEEPAGQQDVRTNGSGRQGDQTAAFRTGTIGGRGLAQI</sequence>
<gene>
    <name evidence="2" type="ORF">RRG08_058406</name>
</gene>
<feature type="region of interest" description="Disordered" evidence="1">
    <location>
        <begin position="78"/>
        <end position="119"/>
    </location>
</feature>
<organism evidence="2 3">
    <name type="scientific">Elysia crispata</name>
    <name type="common">lettuce slug</name>
    <dbReference type="NCBI Taxonomy" id="231223"/>
    <lineage>
        <taxon>Eukaryota</taxon>
        <taxon>Metazoa</taxon>
        <taxon>Spiralia</taxon>
        <taxon>Lophotrochozoa</taxon>
        <taxon>Mollusca</taxon>
        <taxon>Gastropoda</taxon>
        <taxon>Heterobranchia</taxon>
        <taxon>Euthyneura</taxon>
        <taxon>Panpulmonata</taxon>
        <taxon>Sacoglossa</taxon>
        <taxon>Placobranchoidea</taxon>
        <taxon>Plakobranchidae</taxon>
        <taxon>Elysia</taxon>
    </lineage>
</organism>
<keyword evidence="3" id="KW-1185">Reference proteome</keyword>
<evidence type="ECO:0000313" key="3">
    <source>
        <dbReference type="Proteomes" id="UP001283361"/>
    </source>
</evidence>
<name>A0AAE0XWL9_9GAST</name>
<feature type="compositionally biased region" description="Gly residues" evidence="1">
    <location>
        <begin position="110"/>
        <end position="119"/>
    </location>
</feature>
<protein>
    <submittedName>
        <fullName evidence="2">Uncharacterized protein</fullName>
    </submittedName>
</protein>
<reference evidence="2" key="1">
    <citation type="journal article" date="2023" name="G3 (Bethesda)">
        <title>A reference genome for the long-term kleptoplast-retaining sea slug Elysia crispata morphotype clarki.</title>
        <authorList>
            <person name="Eastman K.E."/>
            <person name="Pendleton A.L."/>
            <person name="Shaikh M.A."/>
            <person name="Suttiyut T."/>
            <person name="Ogas R."/>
            <person name="Tomko P."/>
            <person name="Gavelis G."/>
            <person name="Widhalm J.R."/>
            <person name="Wisecaver J.H."/>
        </authorList>
    </citation>
    <scope>NUCLEOTIDE SEQUENCE</scope>
    <source>
        <strain evidence="2">ECLA1</strain>
    </source>
</reference>
<dbReference type="EMBL" id="JAWDGP010007405">
    <property type="protein sequence ID" value="KAK3720518.1"/>
    <property type="molecule type" value="Genomic_DNA"/>
</dbReference>
<dbReference type="AlphaFoldDB" id="A0AAE0XWL9"/>
<dbReference type="Proteomes" id="UP001283361">
    <property type="component" value="Unassembled WGS sequence"/>
</dbReference>